<dbReference type="EMBL" id="BLLI01000033">
    <property type="protein sequence ID" value="GFH42657.1"/>
    <property type="molecule type" value="Genomic_DNA"/>
</dbReference>
<evidence type="ECO:0000256" key="6">
    <source>
        <dbReference type="ARBA" id="ARBA00022777"/>
    </source>
</evidence>
<dbReference type="Pfam" id="PF02302">
    <property type="entry name" value="PTS_IIB"/>
    <property type="match status" value="1"/>
</dbReference>
<keyword evidence="5" id="KW-0598">Phosphotransferase system</keyword>
<dbReference type="InterPro" id="IPR013012">
    <property type="entry name" value="PTS_EIIB_3"/>
</dbReference>
<feature type="modified residue" description="Phosphocysteine; by EIIA" evidence="7">
    <location>
        <position position="9"/>
    </location>
</feature>
<evidence type="ECO:0000259" key="8">
    <source>
        <dbReference type="PROSITE" id="PS51100"/>
    </source>
</evidence>
<sequence length="107" mass="11825">MTTNILLCCNEGMSTSFLVNKMITVAENNKLDVKIWAVAEPRVDTESDNADVVLLGPQLAFLEDKITERIGEKVPVKAISAEDFGRVNAPAVLKQALNLVRERRAQQ</sequence>
<keyword evidence="6" id="KW-0418">Kinase</keyword>
<dbReference type="AlphaFoldDB" id="A0A6A0BFQ1"/>
<organism evidence="9 10">
    <name type="scientific">Pseudolactococcus hodotermopsidis</name>
    <dbReference type="NCBI Taxonomy" id="2709157"/>
    <lineage>
        <taxon>Bacteria</taxon>
        <taxon>Bacillati</taxon>
        <taxon>Bacillota</taxon>
        <taxon>Bacilli</taxon>
        <taxon>Lactobacillales</taxon>
        <taxon>Streptococcaceae</taxon>
        <taxon>Pseudolactococcus</taxon>
    </lineage>
</organism>
<evidence type="ECO:0000256" key="5">
    <source>
        <dbReference type="ARBA" id="ARBA00022683"/>
    </source>
</evidence>
<feature type="domain" description="PTS EIIB type-3" evidence="8">
    <location>
        <begin position="2"/>
        <end position="106"/>
    </location>
</feature>
<evidence type="ECO:0000256" key="2">
    <source>
        <dbReference type="ARBA" id="ARBA00022553"/>
    </source>
</evidence>
<dbReference type="GO" id="GO:0009401">
    <property type="term" value="P:phosphoenolpyruvate-dependent sugar phosphotransferase system"/>
    <property type="evidence" value="ECO:0007669"/>
    <property type="project" value="UniProtKB-KW"/>
</dbReference>
<dbReference type="GO" id="GO:0016301">
    <property type="term" value="F:kinase activity"/>
    <property type="evidence" value="ECO:0007669"/>
    <property type="project" value="UniProtKB-KW"/>
</dbReference>
<evidence type="ECO:0000256" key="7">
    <source>
        <dbReference type="PROSITE-ProRule" id="PRU00423"/>
    </source>
</evidence>
<dbReference type="PROSITE" id="PS51100">
    <property type="entry name" value="PTS_EIIB_TYPE_3"/>
    <property type="match status" value="1"/>
</dbReference>
<keyword evidence="1" id="KW-0813">Transport</keyword>
<dbReference type="SUPFAM" id="SSF52794">
    <property type="entry name" value="PTS system IIB component-like"/>
    <property type="match status" value="1"/>
</dbReference>
<dbReference type="Proteomes" id="UP000480303">
    <property type="component" value="Unassembled WGS sequence"/>
</dbReference>
<dbReference type="CDD" id="cd05564">
    <property type="entry name" value="PTS_IIB_chitobiose_lichenan"/>
    <property type="match status" value="1"/>
</dbReference>
<dbReference type="Gene3D" id="3.40.50.2300">
    <property type="match status" value="1"/>
</dbReference>
<protein>
    <submittedName>
        <fullName evidence="9">PTS sugar transporter subunit IIB</fullName>
    </submittedName>
</protein>
<evidence type="ECO:0000256" key="3">
    <source>
        <dbReference type="ARBA" id="ARBA00022597"/>
    </source>
</evidence>
<dbReference type="InterPro" id="IPR051819">
    <property type="entry name" value="PTS_sugar-specific_EIIB"/>
</dbReference>
<dbReference type="InterPro" id="IPR036095">
    <property type="entry name" value="PTS_EIIB-like_sf"/>
</dbReference>
<evidence type="ECO:0000313" key="9">
    <source>
        <dbReference type="EMBL" id="GFH42657.1"/>
    </source>
</evidence>
<keyword evidence="10" id="KW-1185">Reference proteome</keyword>
<dbReference type="PANTHER" id="PTHR34581">
    <property type="entry name" value="PTS SYSTEM N,N'-DIACETYLCHITOBIOSE-SPECIFIC EIIB COMPONENT"/>
    <property type="match status" value="1"/>
</dbReference>
<dbReference type="PANTHER" id="PTHR34581:SF2">
    <property type="entry name" value="PTS SYSTEM N,N'-DIACETYLCHITOBIOSE-SPECIFIC EIIB COMPONENT"/>
    <property type="match status" value="1"/>
</dbReference>
<comment type="caution">
    <text evidence="9">The sequence shown here is derived from an EMBL/GenBank/DDBJ whole genome shotgun (WGS) entry which is preliminary data.</text>
</comment>
<keyword evidence="4" id="KW-0808">Transferase</keyword>
<dbReference type="GO" id="GO:0008982">
    <property type="term" value="F:protein-N(PI)-phosphohistidine-sugar phosphotransferase activity"/>
    <property type="evidence" value="ECO:0007669"/>
    <property type="project" value="InterPro"/>
</dbReference>
<keyword evidence="3 9" id="KW-0762">Sugar transport</keyword>
<reference evidence="9 10" key="1">
    <citation type="submission" date="2020-02" db="EMBL/GenBank/DDBJ databases">
        <title>Draft genome sequence of Lactococcus sp. Hs30E4-3.</title>
        <authorList>
            <person name="Noda S."/>
            <person name="Yuki M."/>
            <person name="Ohkuma M."/>
        </authorList>
    </citation>
    <scope>NUCLEOTIDE SEQUENCE [LARGE SCALE GENOMIC DNA]</scope>
    <source>
        <strain evidence="9 10">Hs30E4-3</strain>
    </source>
</reference>
<evidence type="ECO:0000313" key="10">
    <source>
        <dbReference type="Proteomes" id="UP000480303"/>
    </source>
</evidence>
<evidence type="ECO:0000256" key="1">
    <source>
        <dbReference type="ARBA" id="ARBA00022448"/>
    </source>
</evidence>
<proteinExistence type="predicted"/>
<dbReference type="RefSeq" id="WP_172208895.1">
    <property type="nucleotide sequence ID" value="NZ_BLLI01000033.1"/>
</dbReference>
<name>A0A6A0BFQ1_9LACT</name>
<keyword evidence="2" id="KW-0597">Phosphoprotein</keyword>
<dbReference type="InterPro" id="IPR003501">
    <property type="entry name" value="PTS_EIIB_2/3"/>
</dbReference>
<accession>A0A6A0BFQ1</accession>
<gene>
    <name evidence="9" type="ORF">Hs30E_12080</name>
</gene>
<evidence type="ECO:0000256" key="4">
    <source>
        <dbReference type="ARBA" id="ARBA00022679"/>
    </source>
</evidence>